<feature type="transmembrane region" description="Helical" evidence="10">
    <location>
        <begin position="65"/>
        <end position="86"/>
    </location>
</feature>
<keyword evidence="7" id="KW-0677">Repeat</keyword>
<dbReference type="Gene3D" id="1.20.1280.290">
    <property type="match status" value="4"/>
</dbReference>
<keyword evidence="12" id="KW-1185">Reference proteome</keyword>
<comment type="caution">
    <text evidence="11">The sequence shown here is derived from an EMBL/GenBank/DDBJ whole genome shotgun (WGS) entry which is preliminary data.</text>
</comment>
<evidence type="ECO:0000256" key="6">
    <source>
        <dbReference type="ARBA" id="ARBA00022692"/>
    </source>
</evidence>
<name>A0AAV2YMY0_9STRA</name>
<dbReference type="Pfam" id="PF03083">
    <property type="entry name" value="MtN3_slv"/>
    <property type="match status" value="4"/>
</dbReference>
<feature type="transmembrane region" description="Helical" evidence="10">
    <location>
        <begin position="458"/>
        <end position="479"/>
    </location>
</feature>
<reference evidence="11" key="1">
    <citation type="submission" date="2022-11" db="EMBL/GenBank/DDBJ databases">
        <authorList>
            <person name="Morgan W.R."/>
            <person name="Tartar A."/>
        </authorList>
    </citation>
    <scope>NUCLEOTIDE SEQUENCE</scope>
    <source>
        <strain evidence="11">ARSEF 373</strain>
    </source>
</reference>
<dbReference type="FunFam" id="1.20.1280.290:FF:000007">
    <property type="entry name" value="Bidirectional sugar transporter SWEET7"/>
    <property type="match status" value="4"/>
</dbReference>
<proteinExistence type="inferred from homology"/>
<dbReference type="EMBL" id="DAKRPA010000237">
    <property type="protein sequence ID" value="DAZ94689.1"/>
    <property type="molecule type" value="Genomic_DNA"/>
</dbReference>
<keyword evidence="6 10" id="KW-0812">Transmembrane</keyword>
<feature type="transmembrane region" description="Helical" evidence="10">
    <location>
        <begin position="98"/>
        <end position="119"/>
    </location>
</feature>
<feature type="transmembrane region" description="Helical" evidence="10">
    <location>
        <begin position="163"/>
        <end position="184"/>
    </location>
</feature>
<evidence type="ECO:0000256" key="1">
    <source>
        <dbReference type="ARBA" id="ARBA00004651"/>
    </source>
</evidence>
<keyword evidence="3" id="KW-0813">Transport</keyword>
<reference evidence="11" key="2">
    <citation type="journal article" date="2023" name="Microbiol Resour">
        <title>Decontamination and Annotation of the Draft Genome Sequence of the Oomycete Lagenidium giganteum ARSEF 373.</title>
        <authorList>
            <person name="Morgan W.R."/>
            <person name="Tartar A."/>
        </authorList>
    </citation>
    <scope>NUCLEOTIDE SEQUENCE</scope>
    <source>
        <strain evidence="11">ARSEF 373</strain>
    </source>
</reference>
<keyword evidence="9 10" id="KW-0472">Membrane</keyword>
<evidence type="ECO:0000256" key="4">
    <source>
        <dbReference type="ARBA" id="ARBA00022475"/>
    </source>
</evidence>
<comment type="subcellular location">
    <subcellularLocation>
        <location evidence="1">Cell membrane</location>
        <topology evidence="1">Multi-pass membrane protein</topology>
    </subcellularLocation>
</comment>
<feature type="transmembrane region" description="Helical" evidence="10">
    <location>
        <begin position="396"/>
        <end position="417"/>
    </location>
</feature>
<evidence type="ECO:0000256" key="2">
    <source>
        <dbReference type="ARBA" id="ARBA00007809"/>
    </source>
</evidence>
<dbReference type="InterPro" id="IPR004316">
    <property type="entry name" value="SWEET_rpt"/>
</dbReference>
<evidence type="ECO:0000256" key="9">
    <source>
        <dbReference type="ARBA" id="ARBA00023136"/>
    </source>
</evidence>
<evidence type="ECO:0000256" key="10">
    <source>
        <dbReference type="SAM" id="Phobius"/>
    </source>
</evidence>
<evidence type="ECO:0000256" key="8">
    <source>
        <dbReference type="ARBA" id="ARBA00022989"/>
    </source>
</evidence>
<dbReference type="PANTHER" id="PTHR10791">
    <property type="entry name" value="RAG1-ACTIVATING PROTEIN 1"/>
    <property type="match status" value="1"/>
</dbReference>
<feature type="transmembrane region" description="Helical" evidence="10">
    <location>
        <begin position="131"/>
        <end position="151"/>
    </location>
</feature>
<keyword evidence="8 10" id="KW-1133">Transmembrane helix</keyword>
<feature type="transmembrane region" description="Helical" evidence="10">
    <location>
        <begin position="190"/>
        <end position="211"/>
    </location>
</feature>
<evidence type="ECO:0000256" key="3">
    <source>
        <dbReference type="ARBA" id="ARBA00022448"/>
    </source>
</evidence>
<dbReference type="InterPro" id="IPR047664">
    <property type="entry name" value="SWEET"/>
</dbReference>
<keyword evidence="4" id="KW-1003">Cell membrane</keyword>
<dbReference type="GO" id="GO:0051119">
    <property type="term" value="F:sugar transmembrane transporter activity"/>
    <property type="evidence" value="ECO:0007669"/>
    <property type="project" value="InterPro"/>
</dbReference>
<comment type="similarity">
    <text evidence="2">Belongs to the SWEET sugar transporter family.</text>
</comment>
<keyword evidence="5" id="KW-0762">Sugar transport</keyword>
<accession>A0AAV2YMY0</accession>
<gene>
    <name evidence="11" type="ORF">N0F65_000004</name>
</gene>
<evidence type="ECO:0000313" key="11">
    <source>
        <dbReference type="EMBL" id="DAZ94689.1"/>
    </source>
</evidence>
<dbReference type="GO" id="GO:0005886">
    <property type="term" value="C:plasma membrane"/>
    <property type="evidence" value="ECO:0007669"/>
    <property type="project" value="UniProtKB-SubCell"/>
</dbReference>
<feature type="transmembrane region" description="Helical" evidence="10">
    <location>
        <begin position="361"/>
        <end position="384"/>
    </location>
</feature>
<feature type="transmembrane region" description="Helical" evidence="10">
    <location>
        <begin position="40"/>
        <end position="59"/>
    </location>
</feature>
<evidence type="ECO:0000256" key="7">
    <source>
        <dbReference type="ARBA" id="ARBA00022737"/>
    </source>
</evidence>
<protein>
    <recommendedName>
        <fullName evidence="13">MtN3-like protein</fullName>
    </recommendedName>
</protein>
<dbReference type="Proteomes" id="UP001146120">
    <property type="component" value="Unassembled WGS sequence"/>
</dbReference>
<dbReference type="AlphaFoldDB" id="A0AAV2YMY0"/>
<sequence length="560" mass="61075">MGTFLVVIKVLASLSALYMCFSPTPAIYRIHKTRSTGHVSIIPLVALWGCNHIWMLYGYVTDDLFPLLVTYAIGDVLCLIFVAVYFRWTTERKYVAKVCAFAFICNLLPTIYAVVGMQGYTYQPKHDVQQITGFIAIASSVILYASPFSAISHVIKTKSNESIPILMVIVGAANNTLWIVYGYLVSDLLLIIPTSFNAVLGVIQMTLYGFYHPKVRGSRIVNGSGGPRAVVSPKDLLPVSYTTGTREAPVAPAAVIPTLIELNKLAPPPSTEEASCAPTTATSPLPTIDVLEVLNCTMSATVVLVVKILASITALYMCFSPVPAMLRIYRQRCTGHMPILPLIAQWIYNHIWMLYGYTIQSYFPLLATYVVGTILSVIIIGIYYTCTKERSQVARLACGALCFNVAVALYTAVGPYFQSSHQVSTTVGAIAICSGFFLYASPLATIREVLHTKSALSIPLEMVLVGTLSNAIWTAYGFLVHDLIIIIPTVINTALCLFQLLLYVAYHPDRSNKLVVGTRIQQSVVDSNVVDITIVPLETPKYGEMVSPAASTSAYVAMAV</sequence>
<feature type="transmembrane region" description="Helical" evidence="10">
    <location>
        <begin position="423"/>
        <end position="446"/>
    </location>
</feature>
<evidence type="ECO:0000256" key="5">
    <source>
        <dbReference type="ARBA" id="ARBA00022597"/>
    </source>
</evidence>
<evidence type="ECO:0000313" key="12">
    <source>
        <dbReference type="Proteomes" id="UP001146120"/>
    </source>
</evidence>
<organism evidence="11 12">
    <name type="scientific">Lagenidium giganteum</name>
    <dbReference type="NCBI Taxonomy" id="4803"/>
    <lineage>
        <taxon>Eukaryota</taxon>
        <taxon>Sar</taxon>
        <taxon>Stramenopiles</taxon>
        <taxon>Oomycota</taxon>
        <taxon>Peronosporomycetes</taxon>
        <taxon>Pythiales</taxon>
        <taxon>Pythiaceae</taxon>
    </lineage>
</organism>
<feature type="transmembrane region" description="Helical" evidence="10">
    <location>
        <begin position="485"/>
        <end position="506"/>
    </location>
</feature>
<feature type="transmembrane region" description="Helical" evidence="10">
    <location>
        <begin position="6"/>
        <end position="28"/>
    </location>
</feature>
<dbReference type="PANTHER" id="PTHR10791:SF30">
    <property type="entry name" value="SUGAR TRANSPORTER SWEET1"/>
    <property type="match status" value="1"/>
</dbReference>
<evidence type="ECO:0008006" key="13">
    <source>
        <dbReference type="Google" id="ProtNLM"/>
    </source>
</evidence>